<evidence type="ECO:0008006" key="3">
    <source>
        <dbReference type="Google" id="ProtNLM"/>
    </source>
</evidence>
<reference evidence="1 2" key="1">
    <citation type="submission" date="2017-07" db="EMBL/GenBank/DDBJ databases">
        <title>Genomes of Fischerella (Mastigocladus) sp. strains.</title>
        <authorList>
            <person name="Miller S.R."/>
        </authorList>
    </citation>
    <scope>NUCLEOTIDE SEQUENCE [LARGE SCALE GENOMIC DNA]</scope>
    <source>
        <strain evidence="1 2">CCMEE 5330</strain>
    </source>
</reference>
<proteinExistence type="predicted"/>
<dbReference type="Proteomes" id="UP000234966">
    <property type="component" value="Unassembled WGS sequence"/>
</dbReference>
<dbReference type="Pfam" id="PF11376">
    <property type="entry name" value="DUF3179"/>
    <property type="match status" value="1"/>
</dbReference>
<dbReference type="AlphaFoldDB" id="A0A2N6MNS4"/>
<name>A0A2N6MNS4_9CYAN</name>
<protein>
    <recommendedName>
        <fullName evidence="3">DUF3179 domain-containing protein</fullName>
    </recommendedName>
</protein>
<accession>A0A2N6MNS4</accession>
<evidence type="ECO:0000313" key="1">
    <source>
        <dbReference type="EMBL" id="PMB48398.1"/>
    </source>
</evidence>
<evidence type="ECO:0000313" key="2">
    <source>
        <dbReference type="Proteomes" id="UP000234966"/>
    </source>
</evidence>
<dbReference type="EMBL" id="NMQI01000029">
    <property type="protein sequence ID" value="PMB48398.1"/>
    <property type="molecule type" value="Genomic_DNA"/>
</dbReference>
<gene>
    <name evidence="1" type="ORF">CEN41_01350</name>
</gene>
<comment type="caution">
    <text evidence="1">The sequence shown here is derived from an EMBL/GenBank/DDBJ whole genome shotgun (WGS) entry which is preliminary data.</text>
</comment>
<organism evidence="1 2">
    <name type="scientific">Fischerella thermalis CCMEE 5330</name>
    <dbReference type="NCBI Taxonomy" id="2019670"/>
    <lineage>
        <taxon>Bacteria</taxon>
        <taxon>Bacillati</taxon>
        <taxon>Cyanobacteriota</taxon>
        <taxon>Cyanophyceae</taxon>
        <taxon>Nostocales</taxon>
        <taxon>Hapalosiphonaceae</taxon>
        <taxon>Fischerella</taxon>
    </lineage>
</organism>
<dbReference type="InterPro" id="IPR021516">
    <property type="entry name" value="DUF3179"/>
</dbReference>
<sequence>MYVETLRMQLTANTHSASVGIGIVVSSNKGQYRPAALLLCGEAPLTSHFSNPRTFDLRRAIVRERIIFSPLSVRPQNTMSLQEAVDNGVIAPTDPLLFFTVADMPLCLSLVDMIYHHVAQGVTQATPWMVSFCVICNAGMLFSPVVDGQVYQFGDGGLYNAMTMLTDVETRSLWDHITGDCLHGQHEGMRLATLGVPRQRTAIQVLAEFPTAIIVREALDAEINDMTRGENESRLGNVVELSERALRTLVFDDERLPRFEMGLGIWTETIYRFYRYQDILRDNALLDQIDGRQMLITVTPDGAAPEAIFVEADGFEWIRDELYLTNGQRVRHGLIYDADGNFVQTERPKQLFQRWYSFALVYPQAEIYQPSG</sequence>